<dbReference type="NCBIfam" id="TIGR00036">
    <property type="entry name" value="dapB"/>
    <property type="match status" value="1"/>
</dbReference>
<dbReference type="Gene3D" id="3.40.50.720">
    <property type="entry name" value="NAD(P)-binding Rossmann-like Domain"/>
    <property type="match status" value="1"/>
</dbReference>
<comment type="catalytic activity">
    <reaction evidence="12 13">
        <text>(S)-2,3,4,5-tetrahydrodipicolinate + NAD(+) + H2O = (2S,4S)-4-hydroxy-2,3,4,5-tetrahydrodipicolinate + NADH + H(+)</text>
        <dbReference type="Rhea" id="RHEA:35323"/>
        <dbReference type="ChEBI" id="CHEBI:15377"/>
        <dbReference type="ChEBI" id="CHEBI:15378"/>
        <dbReference type="ChEBI" id="CHEBI:16845"/>
        <dbReference type="ChEBI" id="CHEBI:57540"/>
        <dbReference type="ChEBI" id="CHEBI:57945"/>
        <dbReference type="ChEBI" id="CHEBI:67139"/>
        <dbReference type="EC" id="1.17.1.8"/>
    </reaction>
</comment>
<protein>
    <recommendedName>
        <fullName evidence="10 13">4-hydroxy-tetrahydrodipicolinate reductase</fullName>
        <shortName evidence="13">HTPA reductase</shortName>
        <ecNumber evidence="10 13">1.17.1.8</ecNumber>
    </recommendedName>
</protein>
<comment type="caution">
    <text evidence="16">The sequence shown here is derived from an EMBL/GenBank/DDBJ whole genome shotgun (WGS) entry which is preliminary data.</text>
</comment>
<feature type="binding site" evidence="13">
    <location>
        <position position="148"/>
    </location>
    <ligand>
        <name>(S)-2,3,4,5-tetrahydrodipicolinate</name>
        <dbReference type="ChEBI" id="CHEBI:16845"/>
    </ligand>
</feature>
<dbReference type="InterPro" id="IPR023940">
    <property type="entry name" value="DHDPR_bac"/>
</dbReference>
<evidence type="ECO:0000256" key="2">
    <source>
        <dbReference type="ARBA" id="ARBA00022490"/>
    </source>
</evidence>
<feature type="binding site" evidence="13">
    <location>
        <begin position="157"/>
        <end position="158"/>
    </location>
    <ligand>
        <name>(S)-2,3,4,5-tetrahydrodipicolinate</name>
        <dbReference type="ChEBI" id="CHEBI:16845"/>
    </ligand>
</feature>
<keyword evidence="8 13" id="KW-0457">Lysine biosynthesis</keyword>
<evidence type="ECO:0000256" key="4">
    <source>
        <dbReference type="ARBA" id="ARBA00022857"/>
    </source>
</evidence>
<keyword evidence="3 13" id="KW-0028">Amino-acid biosynthesis</keyword>
<dbReference type="GO" id="GO:0019877">
    <property type="term" value="P:diaminopimelate biosynthetic process"/>
    <property type="evidence" value="ECO:0007669"/>
    <property type="project" value="UniProtKB-UniRule"/>
</dbReference>
<proteinExistence type="inferred from homology"/>
<organism evidence="16 17">
    <name type="scientific">Candidatus Avacidaminococcus intestinavium</name>
    <dbReference type="NCBI Taxonomy" id="2840684"/>
    <lineage>
        <taxon>Bacteria</taxon>
        <taxon>Bacillati</taxon>
        <taxon>Bacillota</taxon>
        <taxon>Negativicutes</taxon>
        <taxon>Acidaminococcales</taxon>
        <taxon>Acidaminococcaceae</taxon>
        <taxon>Acidaminococcaceae incertae sedis</taxon>
        <taxon>Candidatus Avacidaminococcus</taxon>
    </lineage>
</organism>
<feature type="binding site" evidence="13">
    <location>
        <begin position="117"/>
        <end position="120"/>
    </location>
    <ligand>
        <name>NAD(+)</name>
        <dbReference type="ChEBI" id="CHEBI:57540"/>
    </ligand>
</feature>
<evidence type="ECO:0000256" key="13">
    <source>
        <dbReference type="HAMAP-Rule" id="MF_00102"/>
    </source>
</evidence>
<dbReference type="PROSITE" id="PS01298">
    <property type="entry name" value="DAPB"/>
    <property type="match status" value="1"/>
</dbReference>
<dbReference type="CDD" id="cd02274">
    <property type="entry name" value="DHDPR_N"/>
    <property type="match status" value="1"/>
</dbReference>
<evidence type="ECO:0000256" key="8">
    <source>
        <dbReference type="ARBA" id="ARBA00023154"/>
    </source>
</evidence>
<feature type="active site" description="Proton donor/acceptor" evidence="13">
    <location>
        <position position="147"/>
    </location>
</feature>
<dbReference type="GO" id="GO:0008839">
    <property type="term" value="F:4-hydroxy-tetrahydrodipicolinate reductase"/>
    <property type="evidence" value="ECO:0007669"/>
    <property type="project" value="UniProtKB-UniRule"/>
</dbReference>
<evidence type="ECO:0000259" key="14">
    <source>
        <dbReference type="Pfam" id="PF01113"/>
    </source>
</evidence>
<comment type="caution">
    <text evidence="13">Was originally thought to be a dihydrodipicolinate reductase (DHDPR), catalyzing the conversion of dihydrodipicolinate to tetrahydrodipicolinate. However, it was shown in E.coli that the substrate of the enzymatic reaction is not dihydrodipicolinate (DHDP) but in fact (2S,4S)-4-hydroxy-2,3,4,5-tetrahydrodipicolinic acid (HTPA), the product released by the DapA-catalyzed reaction.</text>
</comment>
<accession>A0A9D1MPT9</accession>
<dbReference type="EMBL" id="DVNI01000089">
    <property type="protein sequence ID" value="HIU64483.1"/>
    <property type="molecule type" value="Genomic_DNA"/>
</dbReference>
<dbReference type="Pfam" id="PF01113">
    <property type="entry name" value="DapB_N"/>
    <property type="match status" value="1"/>
</dbReference>
<dbReference type="GO" id="GO:0051287">
    <property type="term" value="F:NAD binding"/>
    <property type="evidence" value="ECO:0007669"/>
    <property type="project" value="UniProtKB-UniRule"/>
</dbReference>
<dbReference type="InterPro" id="IPR022663">
    <property type="entry name" value="DapB_C"/>
</dbReference>
<reference evidence="16" key="1">
    <citation type="submission" date="2020-10" db="EMBL/GenBank/DDBJ databases">
        <authorList>
            <person name="Gilroy R."/>
        </authorList>
    </citation>
    <scope>NUCLEOTIDE SEQUENCE</scope>
    <source>
        <strain evidence="16">CHK160-1198</strain>
    </source>
</reference>
<dbReference type="PIRSF" id="PIRSF000161">
    <property type="entry name" value="DHPR"/>
    <property type="match status" value="1"/>
</dbReference>
<dbReference type="InterPro" id="IPR036291">
    <property type="entry name" value="NAD(P)-bd_dom_sf"/>
</dbReference>
<evidence type="ECO:0000256" key="11">
    <source>
        <dbReference type="ARBA" id="ARBA00049080"/>
    </source>
</evidence>
<feature type="domain" description="Dihydrodipicolinate reductase N-terminal" evidence="14">
    <location>
        <begin position="3"/>
        <end position="120"/>
    </location>
</feature>
<keyword evidence="7 13" id="KW-0520">NAD</keyword>
<dbReference type="AlphaFoldDB" id="A0A9D1MPT9"/>
<keyword evidence="5 13" id="KW-0220">Diaminopimelate biosynthesis</keyword>
<comment type="similarity">
    <text evidence="1 13">Belongs to the DapB family.</text>
</comment>
<feature type="binding site" evidence="13">
    <location>
        <begin position="91"/>
        <end position="93"/>
    </location>
    <ligand>
        <name>NAD(+)</name>
        <dbReference type="ChEBI" id="CHEBI:57540"/>
    </ligand>
</feature>
<evidence type="ECO:0000256" key="1">
    <source>
        <dbReference type="ARBA" id="ARBA00006642"/>
    </source>
</evidence>
<dbReference type="PANTHER" id="PTHR20836:SF0">
    <property type="entry name" value="4-HYDROXY-TETRAHYDRODIPICOLINATE REDUCTASE 1, CHLOROPLASTIC-RELATED"/>
    <property type="match status" value="1"/>
</dbReference>
<dbReference type="GO" id="GO:0050661">
    <property type="term" value="F:NADP binding"/>
    <property type="evidence" value="ECO:0007669"/>
    <property type="project" value="UniProtKB-UniRule"/>
</dbReference>
<feature type="active site" description="Proton donor" evidence="13">
    <location>
        <position position="151"/>
    </location>
</feature>
<sequence length="259" mass="27995">MLRVLVNGALGRMGCEVVKTVLNAEDMELVGAVDCTPELCHIAGKQITVTDNLASALEKTKPDIVVDFTRPNVVMANLRIILQHKVNAVVGTTGFTPEDLAELDLLAQENQTGILIAPNFALGAILMMKMACEAAKYFPQVEIIELHHDQKLDAPSGTAVLTAQKLAEVRGSNIQQGHPNEVERLAGARGANFEGMRIHSVRLPGFVASQEIIFGSSGETLKIRNDSINRECYMPGVMLGCHKIIGVKGLIYGLDKLLD</sequence>
<dbReference type="HAMAP" id="MF_00102">
    <property type="entry name" value="DapB"/>
    <property type="match status" value="1"/>
</dbReference>
<evidence type="ECO:0000256" key="6">
    <source>
        <dbReference type="ARBA" id="ARBA00023002"/>
    </source>
</evidence>
<evidence type="ECO:0000256" key="7">
    <source>
        <dbReference type="ARBA" id="ARBA00023027"/>
    </source>
</evidence>
<evidence type="ECO:0000259" key="15">
    <source>
        <dbReference type="Pfam" id="PF05173"/>
    </source>
</evidence>
<feature type="domain" description="Dihydrodipicolinate reductase C-terminal" evidence="15">
    <location>
        <begin position="123"/>
        <end position="258"/>
    </location>
</feature>
<dbReference type="Gene3D" id="3.30.360.10">
    <property type="entry name" value="Dihydrodipicolinate Reductase, domain 2"/>
    <property type="match status" value="1"/>
</dbReference>
<evidence type="ECO:0000313" key="16">
    <source>
        <dbReference type="EMBL" id="HIU64483.1"/>
    </source>
</evidence>
<feature type="binding site" evidence="13">
    <location>
        <begin position="8"/>
        <end position="13"/>
    </location>
    <ligand>
        <name>NAD(+)</name>
        <dbReference type="ChEBI" id="CHEBI:57540"/>
    </ligand>
</feature>
<dbReference type="FunFam" id="3.30.360.10:FF:000009">
    <property type="entry name" value="4-hydroxy-tetrahydrodipicolinate reductase"/>
    <property type="match status" value="1"/>
</dbReference>
<comment type="subunit">
    <text evidence="13">Homotetramer.</text>
</comment>
<dbReference type="EC" id="1.17.1.8" evidence="10 13"/>
<keyword evidence="6 13" id="KW-0560">Oxidoreductase</keyword>
<dbReference type="Pfam" id="PF05173">
    <property type="entry name" value="DapB_C"/>
    <property type="match status" value="1"/>
</dbReference>
<evidence type="ECO:0000256" key="5">
    <source>
        <dbReference type="ARBA" id="ARBA00022915"/>
    </source>
</evidence>
<comment type="subcellular location">
    <subcellularLocation>
        <location evidence="13">Cytoplasm</location>
    </subcellularLocation>
</comment>
<comment type="caution">
    <text evidence="13">Lacks conserved residue(s) required for the propagation of feature annotation.</text>
</comment>
<dbReference type="Proteomes" id="UP000824099">
    <property type="component" value="Unassembled WGS sequence"/>
</dbReference>
<comment type="catalytic activity">
    <reaction evidence="11 13">
        <text>(S)-2,3,4,5-tetrahydrodipicolinate + NADP(+) + H2O = (2S,4S)-4-hydroxy-2,3,4,5-tetrahydrodipicolinate + NADPH + H(+)</text>
        <dbReference type="Rhea" id="RHEA:35331"/>
        <dbReference type="ChEBI" id="CHEBI:15377"/>
        <dbReference type="ChEBI" id="CHEBI:15378"/>
        <dbReference type="ChEBI" id="CHEBI:16845"/>
        <dbReference type="ChEBI" id="CHEBI:57783"/>
        <dbReference type="ChEBI" id="CHEBI:58349"/>
        <dbReference type="ChEBI" id="CHEBI:67139"/>
        <dbReference type="EC" id="1.17.1.8"/>
    </reaction>
</comment>
<dbReference type="InterPro" id="IPR000846">
    <property type="entry name" value="DapB_N"/>
</dbReference>
<feature type="binding site" evidence="13">
    <location>
        <position position="34"/>
    </location>
    <ligand>
        <name>NAD(+)</name>
        <dbReference type="ChEBI" id="CHEBI:57540"/>
    </ligand>
</feature>
<dbReference type="GO" id="GO:0016726">
    <property type="term" value="F:oxidoreductase activity, acting on CH or CH2 groups, NAD or NADP as acceptor"/>
    <property type="evidence" value="ECO:0007669"/>
    <property type="project" value="UniProtKB-UniRule"/>
</dbReference>
<dbReference type="GO" id="GO:0009089">
    <property type="term" value="P:lysine biosynthetic process via diaminopimelate"/>
    <property type="evidence" value="ECO:0007669"/>
    <property type="project" value="UniProtKB-UniRule"/>
</dbReference>
<name>A0A9D1MPT9_9FIRM</name>
<comment type="pathway">
    <text evidence="9 13">Amino-acid biosynthesis; L-lysine biosynthesis via DAP pathway; (S)-tetrahydrodipicolinate from L-aspartate: step 4/4.</text>
</comment>
<evidence type="ECO:0000256" key="10">
    <source>
        <dbReference type="ARBA" id="ARBA00038983"/>
    </source>
</evidence>
<reference evidence="16" key="2">
    <citation type="journal article" date="2021" name="PeerJ">
        <title>Extensive microbial diversity within the chicken gut microbiome revealed by metagenomics and culture.</title>
        <authorList>
            <person name="Gilroy R."/>
            <person name="Ravi A."/>
            <person name="Getino M."/>
            <person name="Pursley I."/>
            <person name="Horton D.L."/>
            <person name="Alikhan N.F."/>
            <person name="Baker D."/>
            <person name="Gharbi K."/>
            <person name="Hall N."/>
            <person name="Watson M."/>
            <person name="Adriaenssens E.M."/>
            <person name="Foster-Nyarko E."/>
            <person name="Jarju S."/>
            <person name="Secka A."/>
            <person name="Antonio M."/>
            <person name="Oren A."/>
            <person name="Chaudhuri R.R."/>
            <person name="La Ragione R."/>
            <person name="Hildebrand F."/>
            <person name="Pallen M.J."/>
        </authorList>
    </citation>
    <scope>NUCLEOTIDE SEQUENCE</scope>
    <source>
        <strain evidence="16">CHK160-1198</strain>
    </source>
</reference>
<gene>
    <name evidence="13" type="primary">dapB</name>
    <name evidence="16" type="ORF">IAB06_05570</name>
</gene>
<keyword evidence="2 13" id="KW-0963">Cytoplasm</keyword>
<dbReference type="GO" id="GO:0005829">
    <property type="term" value="C:cytosol"/>
    <property type="evidence" value="ECO:0007669"/>
    <property type="project" value="TreeGrafter"/>
</dbReference>
<dbReference type="SUPFAM" id="SSF51735">
    <property type="entry name" value="NAD(P)-binding Rossmann-fold domains"/>
    <property type="match status" value="1"/>
</dbReference>
<keyword evidence="4 13" id="KW-0521">NADP</keyword>
<dbReference type="SUPFAM" id="SSF55347">
    <property type="entry name" value="Glyceraldehyde-3-phosphate dehydrogenase-like, C-terminal domain"/>
    <property type="match status" value="1"/>
</dbReference>
<evidence type="ECO:0000313" key="17">
    <source>
        <dbReference type="Proteomes" id="UP000824099"/>
    </source>
</evidence>
<evidence type="ECO:0000256" key="9">
    <source>
        <dbReference type="ARBA" id="ARBA00037922"/>
    </source>
</evidence>
<comment type="function">
    <text evidence="13">Catalyzes the conversion of 4-hydroxy-tetrahydrodipicolinate (HTPA) to tetrahydrodipicolinate.</text>
</comment>
<evidence type="ECO:0000256" key="3">
    <source>
        <dbReference type="ARBA" id="ARBA00022605"/>
    </source>
</evidence>
<dbReference type="PANTHER" id="PTHR20836">
    <property type="entry name" value="DIHYDRODIPICOLINATE REDUCTASE"/>
    <property type="match status" value="1"/>
</dbReference>
<dbReference type="InterPro" id="IPR022664">
    <property type="entry name" value="DapB_N_CS"/>
</dbReference>
<evidence type="ECO:0000256" key="12">
    <source>
        <dbReference type="ARBA" id="ARBA00049396"/>
    </source>
</evidence>